<comment type="caution">
    <text evidence="2">The sequence shown here is derived from an EMBL/GenBank/DDBJ whole genome shotgun (WGS) entry which is preliminary data.</text>
</comment>
<evidence type="ECO:0000259" key="1">
    <source>
        <dbReference type="Pfam" id="PF00483"/>
    </source>
</evidence>
<dbReference type="Pfam" id="PF00483">
    <property type="entry name" value="NTP_transferase"/>
    <property type="match status" value="1"/>
</dbReference>
<accession>A0ABT3A9U0</accession>
<dbReference type="InterPro" id="IPR029044">
    <property type="entry name" value="Nucleotide-diphossugar_trans"/>
</dbReference>
<dbReference type="InterPro" id="IPR005835">
    <property type="entry name" value="NTP_transferase_dom"/>
</dbReference>
<evidence type="ECO:0000313" key="3">
    <source>
        <dbReference type="Proteomes" id="UP001652504"/>
    </source>
</evidence>
<gene>
    <name evidence="2" type="ORF">OE749_12140</name>
</gene>
<dbReference type="Gene3D" id="3.90.550.10">
    <property type="entry name" value="Spore Coat Polysaccharide Biosynthesis Protein SpsA, Chain A"/>
    <property type="match status" value="1"/>
</dbReference>
<keyword evidence="3" id="KW-1185">Reference proteome</keyword>
<dbReference type="SUPFAM" id="SSF53448">
    <property type="entry name" value="Nucleotide-diphospho-sugar transferases"/>
    <property type="match status" value="1"/>
</dbReference>
<reference evidence="2 3" key="1">
    <citation type="submission" date="2022-10" db="EMBL/GenBank/DDBJ databases">
        <title>Aestuariibacter sp. AA17 isolated from Montipora capitata coral fragment.</title>
        <authorList>
            <person name="Emsley S.A."/>
            <person name="Pfannmuller K.M."/>
            <person name="Loughran R.M."/>
            <person name="Shlafstein M."/>
            <person name="Papke E."/>
            <person name="Saw J.H."/>
            <person name="Ushijima B."/>
            <person name="Videau P."/>
        </authorList>
    </citation>
    <scope>NUCLEOTIDE SEQUENCE [LARGE SCALE GENOMIC DNA]</scope>
    <source>
        <strain evidence="2 3">AA17</strain>
    </source>
</reference>
<dbReference type="Proteomes" id="UP001652504">
    <property type="component" value="Unassembled WGS sequence"/>
</dbReference>
<protein>
    <submittedName>
        <fullName evidence="2">Sugar phosphate nucleotidyltransferase</fullName>
    </submittedName>
</protein>
<sequence>MSNQDLPLYVLAGGKGTRLRSVVADVPKPLAPVNDKPFLYFQLRAWIKQGFKEIVILAGYKAEQIIDAVNSELFSKLKEECHIHVISEDKELGTGGAILNAIEHLEEDRDFVAVNADTWIQEEIHEMVKVNAPAMLIASIPDSSRYGRVLLESDRVVEFIEKNTATISPFINAGVYTLNRDVFKGRKKGDAFSLEYDIFPYLAEKSLLSAVVRELTFIDIGIPEDYDKLRKYLESIKLI</sequence>
<proteinExistence type="predicted"/>
<organism evidence="2 3">
    <name type="scientific">Fluctibacter corallii</name>
    <dbReference type="NCBI Taxonomy" id="2984329"/>
    <lineage>
        <taxon>Bacteria</taxon>
        <taxon>Pseudomonadati</taxon>
        <taxon>Pseudomonadota</taxon>
        <taxon>Gammaproteobacteria</taxon>
        <taxon>Alteromonadales</taxon>
        <taxon>Alteromonadaceae</taxon>
        <taxon>Fluctibacter</taxon>
    </lineage>
</organism>
<dbReference type="InterPro" id="IPR050486">
    <property type="entry name" value="Mannose-1P_guanyltransferase"/>
</dbReference>
<evidence type="ECO:0000313" key="2">
    <source>
        <dbReference type="EMBL" id="MCV2885445.1"/>
    </source>
</evidence>
<dbReference type="PANTHER" id="PTHR22572">
    <property type="entry name" value="SUGAR-1-PHOSPHATE GUANYL TRANSFERASE"/>
    <property type="match status" value="1"/>
</dbReference>
<name>A0ABT3A9U0_9ALTE</name>
<feature type="domain" description="Nucleotidyl transferase" evidence="1">
    <location>
        <begin position="10"/>
        <end position="230"/>
    </location>
</feature>
<dbReference type="RefSeq" id="WP_263712737.1">
    <property type="nucleotide sequence ID" value="NZ_JAOWKX010000006.1"/>
</dbReference>
<dbReference type="EMBL" id="JAOWKX010000006">
    <property type="protein sequence ID" value="MCV2885445.1"/>
    <property type="molecule type" value="Genomic_DNA"/>
</dbReference>